<dbReference type="EMBL" id="BQXU01000037">
    <property type="protein sequence ID" value="GKT50475.1"/>
    <property type="molecule type" value="Genomic_DNA"/>
</dbReference>
<dbReference type="AlphaFoldDB" id="A0AA37UPE9"/>
<comment type="caution">
    <text evidence="3">The sequence shown here is derived from an EMBL/GenBank/DDBJ whole genome shotgun (WGS) entry which is preliminary data.</text>
</comment>
<feature type="chain" id="PRO_5041363709" description="UbiD family decarboxylase" evidence="2">
    <location>
        <begin position="22"/>
        <end position="819"/>
    </location>
</feature>
<keyword evidence="2" id="KW-0732">Signal</keyword>
<feature type="compositionally biased region" description="Low complexity" evidence="1">
    <location>
        <begin position="785"/>
        <end position="800"/>
    </location>
</feature>
<protein>
    <recommendedName>
        <fullName evidence="5">UbiD family decarboxylase</fullName>
    </recommendedName>
</protein>
<feature type="compositionally biased region" description="Low complexity" evidence="1">
    <location>
        <begin position="729"/>
        <end position="742"/>
    </location>
</feature>
<organism evidence="3 4">
    <name type="scientific">Colletotrichum spaethianum</name>
    <dbReference type="NCBI Taxonomy" id="700344"/>
    <lineage>
        <taxon>Eukaryota</taxon>
        <taxon>Fungi</taxon>
        <taxon>Dikarya</taxon>
        <taxon>Ascomycota</taxon>
        <taxon>Pezizomycotina</taxon>
        <taxon>Sordariomycetes</taxon>
        <taxon>Hypocreomycetidae</taxon>
        <taxon>Glomerellales</taxon>
        <taxon>Glomerellaceae</taxon>
        <taxon>Colletotrichum</taxon>
        <taxon>Colletotrichum spaethianum species complex</taxon>
    </lineage>
</organism>
<evidence type="ECO:0000313" key="4">
    <source>
        <dbReference type="Proteomes" id="UP001055115"/>
    </source>
</evidence>
<reference evidence="3 4" key="1">
    <citation type="submission" date="2022-03" db="EMBL/GenBank/DDBJ databases">
        <title>Genome data of Colletotrichum spp.</title>
        <authorList>
            <person name="Utami Y.D."/>
            <person name="Hiruma K."/>
        </authorList>
    </citation>
    <scope>NUCLEOTIDE SEQUENCE [LARGE SCALE GENOMIC DNA]</scope>
    <source>
        <strain evidence="3 4">MAFF 239500</strain>
    </source>
</reference>
<proteinExistence type="predicted"/>
<feature type="region of interest" description="Disordered" evidence="1">
    <location>
        <begin position="779"/>
        <end position="819"/>
    </location>
</feature>
<feature type="signal peptide" evidence="2">
    <location>
        <begin position="1"/>
        <end position="21"/>
    </location>
</feature>
<evidence type="ECO:0000256" key="2">
    <source>
        <dbReference type="SAM" id="SignalP"/>
    </source>
</evidence>
<feature type="region of interest" description="Disordered" evidence="1">
    <location>
        <begin position="712"/>
        <end position="755"/>
    </location>
</feature>
<sequence length="819" mass="80810">MKFVTALSLLAAASQHWRVAGLPQFPDNPVCAAGITSVEVQPVQFIVRQPIYISAFLPVNTVLVLDDGLTLTITNAPMTLVTEIDKLGTLTSQVTRILQQTSSIPNAYVTITRGGHAGSLASTITVFPSGPDGLGTYLVFTPFDITAPTTGNGIPVPPTAGSPAATVAGAPFDASRLVTQSATTTVTVGGLQDDVSPRIFSMLPVPGESVATVLVETGIGSSSTFNGPLTTRFALEIYPEPGWLGTATIPPTGSNTLGTVIIGVAANSELSGIATPALTGLPGAIPGPSPASIPVTIAPTGAGAGALPQSFTGPYSTVTIGGAEGVPRNLTIVNSASSDGTVFVQTFDSYSITVTGPQNVITVLGNAGATPAAITLPGARALLQTVTDDGAVQIIQTPGGEADSLARLTTITVGNADGQTGVFTLIPTSGSVGAVVVQTAQPALGALFQTISVPGATETTISIPAPEGSTGTVVVQTTDGYTGPAAGPFTTVNVGGGQGGTPATVTIPPAADDTDGPFTVLVQSLDPAAFTGPFTTITAGGNNGDSPVTLSLPPTGTGQTGTVVVQPAATPFTGPFTTITTDGNTGSLPVTLTVVPAGNPTLGTVIVQTPSQTARPAFFRTLAALPIGGQGATMTLPVGDGSSATGPGTVVVASGLGGDDPATTQPAALSANLVTIRGDYNGTDPLTVTLPSQGNNPAATVVEQLPVGFSQGLSVDNPAATPANPPVTDPATNAPGAPTANPVPDGALPRLTSGYSGSVPTTVTLPPVGTQSLGQVLVLTPLSDPAGPAGPAATGAAGPAAPRPSTPSRPGSQDLNLRR</sequence>
<gene>
    <name evidence="3" type="ORF">ColSpa_10656</name>
</gene>
<name>A0AA37UPE9_9PEZI</name>
<dbReference type="Proteomes" id="UP001055115">
    <property type="component" value="Unassembled WGS sequence"/>
</dbReference>
<dbReference type="GeneID" id="73331458"/>
<evidence type="ECO:0000313" key="3">
    <source>
        <dbReference type="EMBL" id="GKT50475.1"/>
    </source>
</evidence>
<dbReference type="RefSeq" id="XP_049132825.1">
    <property type="nucleotide sequence ID" value="XM_049276868.1"/>
</dbReference>
<evidence type="ECO:0008006" key="5">
    <source>
        <dbReference type="Google" id="ProtNLM"/>
    </source>
</evidence>
<evidence type="ECO:0000256" key="1">
    <source>
        <dbReference type="SAM" id="MobiDB-lite"/>
    </source>
</evidence>
<accession>A0AA37UPE9</accession>
<keyword evidence="4" id="KW-1185">Reference proteome</keyword>